<dbReference type="Pfam" id="PF02579">
    <property type="entry name" value="Nitro_FeMo-Co"/>
    <property type="match status" value="1"/>
</dbReference>
<dbReference type="PANTHER" id="PTHR42983">
    <property type="entry name" value="DINITROGENASE IRON-MOLYBDENUM COFACTOR PROTEIN-RELATED"/>
    <property type="match status" value="1"/>
</dbReference>
<dbReference type="SUPFAM" id="SSF53146">
    <property type="entry name" value="Nitrogenase accessory factor-like"/>
    <property type="match status" value="1"/>
</dbReference>
<feature type="domain" description="Dinitrogenase iron-molybdenum cofactor biosynthesis" evidence="1">
    <location>
        <begin position="12"/>
        <end position="99"/>
    </location>
</feature>
<dbReference type="InterPro" id="IPR036105">
    <property type="entry name" value="DiNase_FeMo-co_biosyn_sf"/>
</dbReference>
<dbReference type="Gene3D" id="3.30.420.130">
    <property type="entry name" value="Dinitrogenase iron-molybdenum cofactor biosynthesis domain"/>
    <property type="match status" value="1"/>
</dbReference>
<proteinExistence type="predicted"/>
<name>A0ABT1BVR3_9BACT</name>
<dbReference type="Proteomes" id="UP001204015">
    <property type="component" value="Unassembled WGS sequence"/>
</dbReference>
<protein>
    <submittedName>
        <fullName evidence="2">NifB/NifX family molybdenum-iron cluster-binding protein</fullName>
    </submittedName>
</protein>
<organism evidence="2 3">
    <name type="scientific">Segatella cerevisiae</name>
    <dbReference type="NCBI Taxonomy" id="2053716"/>
    <lineage>
        <taxon>Bacteria</taxon>
        <taxon>Pseudomonadati</taxon>
        <taxon>Bacteroidota</taxon>
        <taxon>Bacteroidia</taxon>
        <taxon>Bacteroidales</taxon>
        <taxon>Prevotellaceae</taxon>
        <taxon>Segatella</taxon>
    </lineage>
</organism>
<dbReference type="RefSeq" id="WP_252760536.1">
    <property type="nucleotide sequence ID" value="NZ_JAMXLY010000012.1"/>
</dbReference>
<evidence type="ECO:0000313" key="2">
    <source>
        <dbReference type="EMBL" id="MCO6025176.1"/>
    </source>
</evidence>
<dbReference type="CDD" id="cd00851">
    <property type="entry name" value="MTH1175"/>
    <property type="match status" value="1"/>
</dbReference>
<dbReference type="PANTHER" id="PTHR42983:SF1">
    <property type="entry name" value="IRON-MOLYBDENUM PROTEIN"/>
    <property type="match status" value="1"/>
</dbReference>
<keyword evidence="3" id="KW-1185">Reference proteome</keyword>
<dbReference type="EMBL" id="JAMXLY010000012">
    <property type="protein sequence ID" value="MCO6025176.1"/>
    <property type="molecule type" value="Genomic_DNA"/>
</dbReference>
<evidence type="ECO:0000313" key="3">
    <source>
        <dbReference type="Proteomes" id="UP001204015"/>
    </source>
</evidence>
<comment type="caution">
    <text evidence="2">The sequence shown here is derived from an EMBL/GenBank/DDBJ whole genome shotgun (WGS) entry which is preliminary data.</text>
</comment>
<reference evidence="2 3" key="1">
    <citation type="submission" date="2022-06" db="EMBL/GenBank/DDBJ databases">
        <title>A taxonomic note on the genus Prevotella: Description of four novel genera and emended description of the genera Hallella and Xylanibacter.</title>
        <authorList>
            <person name="Hitch T.C.A."/>
        </authorList>
    </citation>
    <scope>NUCLEOTIDE SEQUENCE [LARGE SCALE GENOMIC DNA]</scope>
    <source>
        <strain evidence="2 3">DSM 100619</strain>
    </source>
</reference>
<evidence type="ECO:0000259" key="1">
    <source>
        <dbReference type="Pfam" id="PF02579"/>
    </source>
</evidence>
<accession>A0ABT1BVR3</accession>
<sequence length="121" mass="13503">MEKKIAIPVEKGKLCAHFGHCEKFYVAVIDNNKIKEEQEITPPEHQPGLYPKWMKSLGVQCVIAGGMGEKAQDLFRQNGIQLYTGVPVKTAADLAQDYIQGTLKSGVNSCNHHSRNHEENK</sequence>
<dbReference type="InterPro" id="IPR033913">
    <property type="entry name" value="MTH1175_dom"/>
</dbReference>
<dbReference type="InterPro" id="IPR003731">
    <property type="entry name" value="Di-Nase_FeMo-co_biosynth"/>
</dbReference>
<gene>
    <name evidence="2" type="ORF">NG821_04865</name>
</gene>